<comment type="subcellular location">
    <subcellularLocation>
        <location evidence="2">Chromosome</location>
    </subcellularLocation>
    <subcellularLocation>
        <location evidence="1">Nucleus</location>
    </subcellularLocation>
</comment>
<feature type="domain" description="SET" evidence="8">
    <location>
        <begin position="1"/>
        <end position="67"/>
    </location>
</feature>
<protein>
    <submittedName>
        <fullName evidence="9">Histone-lysine N-methyltransferase SETD2</fullName>
    </submittedName>
</protein>
<organism evidence="9 10">
    <name type="scientific">Tetrabaena socialis</name>
    <dbReference type="NCBI Taxonomy" id="47790"/>
    <lineage>
        <taxon>Eukaryota</taxon>
        <taxon>Viridiplantae</taxon>
        <taxon>Chlorophyta</taxon>
        <taxon>core chlorophytes</taxon>
        <taxon>Chlorophyceae</taxon>
        <taxon>CS clade</taxon>
        <taxon>Chlamydomonadales</taxon>
        <taxon>Tetrabaenaceae</taxon>
        <taxon>Tetrabaena</taxon>
    </lineage>
</organism>
<dbReference type="GO" id="GO:0005694">
    <property type="term" value="C:chromosome"/>
    <property type="evidence" value="ECO:0007669"/>
    <property type="project" value="UniProtKB-SubCell"/>
</dbReference>
<comment type="caution">
    <text evidence="9">The sequence shown here is derived from an EMBL/GenBank/DDBJ whole genome shotgun (WGS) entry which is preliminary data.</text>
</comment>
<evidence type="ECO:0000256" key="7">
    <source>
        <dbReference type="ARBA" id="ARBA00023242"/>
    </source>
</evidence>
<dbReference type="GO" id="GO:0032259">
    <property type="term" value="P:methylation"/>
    <property type="evidence" value="ECO:0007669"/>
    <property type="project" value="UniProtKB-KW"/>
</dbReference>
<evidence type="ECO:0000256" key="5">
    <source>
        <dbReference type="ARBA" id="ARBA00022679"/>
    </source>
</evidence>
<dbReference type="InterPro" id="IPR046341">
    <property type="entry name" value="SET_dom_sf"/>
</dbReference>
<dbReference type="OrthoDB" id="422362at2759"/>
<keyword evidence="6" id="KW-0949">S-adenosyl-L-methionine</keyword>
<keyword evidence="4 9" id="KW-0489">Methyltransferase</keyword>
<dbReference type="InterPro" id="IPR001214">
    <property type="entry name" value="SET_dom"/>
</dbReference>
<dbReference type="SMART" id="SM00317">
    <property type="entry name" value="SET"/>
    <property type="match status" value="1"/>
</dbReference>
<dbReference type="Pfam" id="PF00856">
    <property type="entry name" value="SET"/>
    <property type="match status" value="1"/>
</dbReference>
<proteinExistence type="predicted"/>
<evidence type="ECO:0000256" key="6">
    <source>
        <dbReference type="ARBA" id="ARBA00022691"/>
    </source>
</evidence>
<name>A0A2J7ZUC2_9CHLO</name>
<gene>
    <name evidence="9" type="ORF">TSOC_010030</name>
</gene>
<keyword evidence="7" id="KW-0539">Nucleus</keyword>
<keyword evidence="3" id="KW-0158">Chromosome</keyword>
<dbReference type="InterPro" id="IPR050777">
    <property type="entry name" value="SET2_Histone-Lys_MeTrsfase"/>
</dbReference>
<dbReference type="SUPFAM" id="SSF82199">
    <property type="entry name" value="SET domain"/>
    <property type="match status" value="1"/>
</dbReference>
<sequence>MPELELRAPCLYIDARRKGNTSRLINSSCDPNCETQKWHDASTGEVRVGIFATRDIPPGEELVYDYFFSTYGVHKHAPGSFMCMCGSKNCRMLTSAPNKPMSPRRGEGSR</sequence>
<dbReference type="AlphaFoldDB" id="A0A2J7ZUC2"/>
<evidence type="ECO:0000256" key="4">
    <source>
        <dbReference type="ARBA" id="ARBA00022603"/>
    </source>
</evidence>
<evidence type="ECO:0000256" key="1">
    <source>
        <dbReference type="ARBA" id="ARBA00004123"/>
    </source>
</evidence>
<evidence type="ECO:0000259" key="8">
    <source>
        <dbReference type="PROSITE" id="PS50280"/>
    </source>
</evidence>
<evidence type="ECO:0000256" key="2">
    <source>
        <dbReference type="ARBA" id="ARBA00004286"/>
    </source>
</evidence>
<dbReference type="Proteomes" id="UP000236333">
    <property type="component" value="Unassembled WGS sequence"/>
</dbReference>
<dbReference type="EMBL" id="PGGS01000451">
    <property type="protein sequence ID" value="PNH03875.1"/>
    <property type="molecule type" value="Genomic_DNA"/>
</dbReference>
<dbReference type="Gene3D" id="2.170.270.10">
    <property type="entry name" value="SET domain"/>
    <property type="match status" value="1"/>
</dbReference>
<dbReference type="GO" id="GO:0005634">
    <property type="term" value="C:nucleus"/>
    <property type="evidence" value="ECO:0007669"/>
    <property type="project" value="UniProtKB-SubCell"/>
</dbReference>
<accession>A0A2J7ZUC2</accession>
<evidence type="ECO:0000313" key="9">
    <source>
        <dbReference type="EMBL" id="PNH03875.1"/>
    </source>
</evidence>
<reference evidence="9 10" key="1">
    <citation type="journal article" date="2017" name="Mol. Biol. Evol.">
        <title>The 4-celled Tetrabaena socialis nuclear genome reveals the essential components for genetic control of cell number at the origin of multicellularity in the volvocine lineage.</title>
        <authorList>
            <person name="Featherston J."/>
            <person name="Arakaki Y."/>
            <person name="Hanschen E.R."/>
            <person name="Ferris P.J."/>
            <person name="Michod R.E."/>
            <person name="Olson B.J.S.C."/>
            <person name="Nozaki H."/>
            <person name="Durand P.M."/>
        </authorList>
    </citation>
    <scope>NUCLEOTIDE SEQUENCE [LARGE SCALE GENOMIC DNA]</scope>
    <source>
        <strain evidence="9 10">NIES-571</strain>
    </source>
</reference>
<keyword evidence="10" id="KW-1185">Reference proteome</keyword>
<evidence type="ECO:0000256" key="3">
    <source>
        <dbReference type="ARBA" id="ARBA00022454"/>
    </source>
</evidence>
<dbReference type="GO" id="GO:0008168">
    <property type="term" value="F:methyltransferase activity"/>
    <property type="evidence" value="ECO:0007669"/>
    <property type="project" value="UniProtKB-KW"/>
</dbReference>
<keyword evidence="5 9" id="KW-0808">Transferase</keyword>
<dbReference type="PROSITE" id="PS50280">
    <property type="entry name" value="SET"/>
    <property type="match status" value="1"/>
</dbReference>
<evidence type="ECO:0000313" key="10">
    <source>
        <dbReference type="Proteomes" id="UP000236333"/>
    </source>
</evidence>
<dbReference type="PANTHER" id="PTHR22884">
    <property type="entry name" value="SET DOMAIN PROTEINS"/>
    <property type="match status" value="1"/>
</dbReference>